<evidence type="ECO:0000313" key="1">
    <source>
        <dbReference type="EMBL" id="GAA5199715.1"/>
    </source>
</evidence>
<evidence type="ECO:0008006" key="3">
    <source>
        <dbReference type="Google" id="ProtNLM"/>
    </source>
</evidence>
<organism evidence="1 2">
    <name type="scientific">Rugosimonospora acidiphila</name>
    <dbReference type="NCBI Taxonomy" id="556531"/>
    <lineage>
        <taxon>Bacteria</taxon>
        <taxon>Bacillati</taxon>
        <taxon>Actinomycetota</taxon>
        <taxon>Actinomycetes</taxon>
        <taxon>Micromonosporales</taxon>
        <taxon>Micromonosporaceae</taxon>
        <taxon>Rugosimonospora</taxon>
    </lineage>
</organism>
<name>A0ABP9SNI4_9ACTN</name>
<evidence type="ECO:0000313" key="2">
    <source>
        <dbReference type="Proteomes" id="UP001501570"/>
    </source>
</evidence>
<keyword evidence="2" id="KW-1185">Reference proteome</keyword>
<reference evidence="2" key="1">
    <citation type="journal article" date="2019" name="Int. J. Syst. Evol. Microbiol.">
        <title>The Global Catalogue of Microorganisms (GCM) 10K type strain sequencing project: providing services to taxonomists for standard genome sequencing and annotation.</title>
        <authorList>
            <consortium name="The Broad Institute Genomics Platform"/>
            <consortium name="The Broad Institute Genome Sequencing Center for Infectious Disease"/>
            <person name="Wu L."/>
            <person name="Ma J."/>
        </authorList>
    </citation>
    <scope>NUCLEOTIDE SEQUENCE [LARGE SCALE GENOMIC DNA]</scope>
    <source>
        <strain evidence="2">JCM 18304</strain>
    </source>
</reference>
<dbReference type="Proteomes" id="UP001501570">
    <property type="component" value="Unassembled WGS sequence"/>
</dbReference>
<gene>
    <name evidence="1" type="ORF">GCM10023322_75970</name>
</gene>
<comment type="caution">
    <text evidence="1">The sequence shown here is derived from an EMBL/GenBank/DDBJ whole genome shotgun (WGS) entry which is preliminary data.</text>
</comment>
<protein>
    <recommendedName>
        <fullName evidence="3">SAM-dependent methyltransferase</fullName>
    </recommendedName>
</protein>
<sequence length="43" mass="4808">MSDRGPGGTSDPANTPTYDRLYRAYRDLYEATAPIVHRLSGEH</sequence>
<accession>A0ABP9SNI4</accession>
<dbReference type="EMBL" id="BAABJQ010000039">
    <property type="protein sequence ID" value="GAA5199715.1"/>
    <property type="molecule type" value="Genomic_DNA"/>
</dbReference>
<proteinExistence type="predicted"/>
<dbReference type="RefSeq" id="WP_345638097.1">
    <property type="nucleotide sequence ID" value="NZ_BAABJQ010000039.1"/>
</dbReference>